<sequence length="107" mass="12195">RLGRIWGKLSNINQNPQLKRRTQFLHPNPFRPPGGVVRAATTTTIDITDAVDASELRRQLIPDKLPRSEQFRRRFGRHVDLAVIENALLQADSGLMGPAPRRPTYHH</sequence>
<protein>
    <submittedName>
        <fullName evidence="1">Uncharacterized protein</fullName>
    </submittedName>
</protein>
<comment type="caution">
    <text evidence="1">The sequence shown here is derived from an EMBL/GenBank/DDBJ whole genome shotgun (WGS) entry which is preliminary data.</text>
</comment>
<accession>A0A0F9HPI2</accession>
<evidence type="ECO:0000313" key="1">
    <source>
        <dbReference type="EMBL" id="KKL83600.1"/>
    </source>
</evidence>
<name>A0A0F9HPI2_9ZZZZ</name>
<proteinExistence type="predicted"/>
<dbReference type="AlphaFoldDB" id="A0A0F9HPI2"/>
<feature type="non-terminal residue" evidence="1">
    <location>
        <position position="1"/>
    </location>
</feature>
<reference evidence="1" key="1">
    <citation type="journal article" date="2015" name="Nature">
        <title>Complex archaea that bridge the gap between prokaryotes and eukaryotes.</title>
        <authorList>
            <person name="Spang A."/>
            <person name="Saw J.H."/>
            <person name="Jorgensen S.L."/>
            <person name="Zaremba-Niedzwiedzka K."/>
            <person name="Martijn J."/>
            <person name="Lind A.E."/>
            <person name="van Eijk R."/>
            <person name="Schleper C."/>
            <person name="Guy L."/>
            <person name="Ettema T.J."/>
        </authorList>
    </citation>
    <scope>NUCLEOTIDE SEQUENCE</scope>
</reference>
<dbReference type="EMBL" id="LAZR01021938">
    <property type="protein sequence ID" value="KKL83600.1"/>
    <property type="molecule type" value="Genomic_DNA"/>
</dbReference>
<organism evidence="1">
    <name type="scientific">marine sediment metagenome</name>
    <dbReference type="NCBI Taxonomy" id="412755"/>
    <lineage>
        <taxon>unclassified sequences</taxon>
        <taxon>metagenomes</taxon>
        <taxon>ecological metagenomes</taxon>
    </lineage>
</organism>
<gene>
    <name evidence="1" type="ORF">LCGC14_1973080</name>
</gene>